<proteinExistence type="predicted"/>
<organism evidence="1 2">
    <name type="scientific">Clonorchis sinensis</name>
    <name type="common">Chinese liver fluke</name>
    <dbReference type="NCBI Taxonomy" id="79923"/>
    <lineage>
        <taxon>Eukaryota</taxon>
        <taxon>Metazoa</taxon>
        <taxon>Spiralia</taxon>
        <taxon>Lophotrochozoa</taxon>
        <taxon>Platyhelminthes</taxon>
        <taxon>Trematoda</taxon>
        <taxon>Digenea</taxon>
        <taxon>Opisthorchiida</taxon>
        <taxon>Opisthorchiata</taxon>
        <taxon>Opisthorchiidae</taxon>
        <taxon>Clonorchis</taxon>
    </lineage>
</organism>
<dbReference type="InParanoid" id="A0A3R7CDU6"/>
<evidence type="ECO:0000313" key="2">
    <source>
        <dbReference type="Proteomes" id="UP000286415"/>
    </source>
</evidence>
<accession>A0A3R7CDU6</accession>
<comment type="caution">
    <text evidence="1">The sequence shown here is derived from an EMBL/GenBank/DDBJ whole genome shotgun (WGS) entry which is preliminary data.</text>
</comment>
<dbReference type="Proteomes" id="UP000286415">
    <property type="component" value="Unassembled WGS sequence"/>
</dbReference>
<evidence type="ECO:0000313" key="1">
    <source>
        <dbReference type="EMBL" id="KAG5444909.1"/>
    </source>
</evidence>
<dbReference type="OrthoDB" id="10392441at2759"/>
<gene>
    <name evidence="1" type="ORF">CSKR_103578</name>
</gene>
<name>A0A3R7CDU6_CLOSI</name>
<protein>
    <submittedName>
        <fullName evidence="1">Uncharacterized protein</fullName>
    </submittedName>
</protein>
<dbReference type="AlphaFoldDB" id="A0A3R7CDU6"/>
<sequence length="211" mass="24304">MHTKGCDDFNQLIRKHLRIFLFRKDENDIRRLRFSLLIIIIIVDSMTSVFNTDTSLPYSHDLFASLIIKKRIKAIWIETDIKKAIDIGWQPYLVVSPTGRSDPTDGTTRRPMWHEFICMCAVHGCMWVRILSGRPHLDKRTIRVLNQSPWLKSLTAWQRCLAGNANAFLRHKSPHVPTFNLEGQETVFVRPLTIDQPGMRNSVCVAGTPPV</sequence>
<keyword evidence="2" id="KW-1185">Reference proteome</keyword>
<reference evidence="1 2" key="1">
    <citation type="journal article" date="2018" name="Biotechnol. Adv.">
        <title>Improved genomic resources and new bioinformatic workflow for the carcinogenic parasite Clonorchis sinensis: Biotechnological implications.</title>
        <authorList>
            <person name="Wang D."/>
            <person name="Korhonen P.K."/>
            <person name="Gasser R.B."/>
            <person name="Young N.D."/>
        </authorList>
    </citation>
    <scope>NUCLEOTIDE SEQUENCE [LARGE SCALE GENOMIC DNA]</scope>
    <source>
        <strain evidence="1">Cs-k2</strain>
    </source>
</reference>
<reference evidence="1 2" key="2">
    <citation type="journal article" date="2021" name="Genomics">
        <title>High-quality reference genome for Clonorchis sinensis.</title>
        <authorList>
            <person name="Young N.D."/>
            <person name="Stroehlein A.J."/>
            <person name="Kinkar L."/>
            <person name="Wang T."/>
            <person name="Sohn W.M."/>
            <person name="Chang B.C.H."/>
            <person name="Kaur P."/>
            <person name="Weisz D."/>
            <person name="Dudchenko O."/>
            <person name="Aiden E.L."/>
            <person name="Korhonen P.K."/>
            <person name="Gasser R.B."/>
        </authorList>
    </citation>
    <scope>NUCLEOTIDE SEQUENCE [LARGE SCALE GENOMIC DNA]</scope>
    <source>
        <strain evidence="1">Cs-k2</strain>
    </source>
</reference>
<dbReference type="EMBL" id="NIRI02000056">
    <property type="protein sequence ID" value="KAG5444909.1"/>
    <property type="molecule type" value="Genomic_DNA"/>
</dbReference>